<keyword evidence="2" id="KW-1185">Reference proteome</keyword>
<organism evidence="1 2">
    <name type="scientific">Pseudomonas baltica</name>
    <dbReference type="NCBI Taxonomy" id="2762576"/>
    <lineage>
        <taxon>Bacteria</taxon>
        <taxon>Pseudomonadati</taxon>
        <taxon>Pseudomonadota</taxon>
        <taxon>Gammaproteobacteria</taxon>
        <taxon>Pseudomonadales</taxon>
        <taxon>Pseudomonadaceae</taxon>
        <taxon>Pseudomonas</taxon>
    </lineage>
</organism>
<protein>
    <recommendedName>
        <fullName evidence="3">DUF2441 domain-containing protein</fullName>
    </recommendedName>
</protein>
<accession>A0A7X1G9K8</accession>
<dbReference type="SUPFAM" id="SSF56399">
    <property type="entry name" value="ADP-ribosylation"/>
    <property type="match status" value="1"/>
</dbReference>
<dbReference type="AlphaFoldDB" id="A0A7X1G9K8"/>
<proteinExistence type="predicted"/>
<dbReference type="RefSeq" id="WP_185795408.1">
    <property type="nucleotide sequence ID" value="NZ_JACMYH010000009.1"/>
</dbReference>
<reference evidence="1 2" key="1">
    <citation type="submission" date="2020-08" db="EMBL/GenBank/DDBJ databases">
        <title>Pseudomonas sp. nov.</title>
        <authorList>
            <person name="Gieschler S."/>
            <person name="Fiedler G."/>
            <person name="Brinks E."/>
            <person name="Boehnlein C."/>
            <person name="Franz C.M.A.P."/>
            <person name="Kabisch J."/>
        </authorList>
    </citation>
    <scope>NUCLEOTIDE SEQUENCE [LARGE SCALE GENOMIC DNA]</scope>
    <source>
        <strain evidence="1 2">MBT-2</strain>
    </source>
</reference>
<evidence type="ECO:0008006" key="3">
    <source>
        <dbReference type="Google" id="ProtNLM"/>
    </source>
</evidence>
<comment type="caution">
    <text evidence="1">The sequence shown here is derived from an EMBL/GenBank/DDBJ whole genome shotgun (WGS) entry which is preliminary data.</text>
</comment>
<sequence>MKIYYHADRNSSLRPGQQLFEDHRGLSVFGSEYWSHIQSKPPANASHAVIREYCAEQALRLVGFHWSRSCCLFAAETIDEAIAFARSILPVPDHPIHIYAVFGERASRHDMTWLDYRAEIGLLIDYCCAYWRGEASNHQPSEGPRKPPQWEVLLPLPVKVLHRVATVDLRSSPHPPSNQGPIR</sequence>
<evidence type="ECO:0000313" key="1">
    <source>
        <dbReference type="EMBL" id="MBC2680636.1"/>
    </source>
</evidence>
<gene>
    <name evidence="1" type="ORF">H7993_19775</name>
</gene>
<dbReference type="Proteomes" id="UP000546173">
    <property type="component" value="Unassembled WGS sequence"/>
</dbReference>
<evidence type="ECO:0000313" key="2">
    <source>
        <dbReference type="Proteomes" id="UP000546173"/>
    </source>
</evidence>
<name>A0A7X1G9K8_9PSED</name>
<dbReference type="EMBL" id="JACMYH010000009">
    <property type="protein sequence ID" value="MBC2680636.1"/>
    <property type="molecule type" value="Genomic_DNA"/>
</dbReference>